<keyword evidence="4" id="KW-0479">Metal-binding</keyword>
<sequence length="2056" mass="235732">MLRVEVQGASGLKNQDYTKKSDPYCIIKFQGQSDKTKTIERNLSPIWNQVLEFEIRAPLTGTENIDLEIKDENTFGRDTLMGKASILIRTAVKSGRQPVASQGLLDKSGKTTLGTVNLIVSYNPPHERGRAGTYVERIAEDQNSPLEENIGIGMGDDWEIVENENPDEKDAGLSGLDSNKSAIARADKFKRKQARIRLPNEPLDFQLQIHCIEARRLSGGGGNISPSCAINIGSQSKSTSSVDSSINPVWDETLIFYFRIKPSELFNTMLMIKVVNSKYVVMENLIGSFQMDIGVIYDEPNHGFIQKWLLLTNIKDTSAGPKGYLKISIQVVGPGDSPSPLPHYDPISSHTDDIEGNLLRPAGINLQPATFKIRIYKAEDVPQMDSAYLETVKKIFSKNATESKNLVDPYVTVSYAGHTVTTGVRWTTCNPEWNESLALGTRFPSMSERIQIRLYDKDTTSQDDIIGTTFLYLSNISLPEGDNGFLPTFGPAWVNFYGSTREYKHIGTDYEHLNEGVFEGVAYRGRILMDLNTELGKYPATTQAAKFTREKSLAKGFKRLKHRIYVAFFHATQIKPHTSEVSFEVSIGNYGYREDPNAIIAPSTTQPTKPVTENNSLFFLPWGKMKPCCVIPCYWENNVYRIESMNILNYIADELELETIQVRELMKKEDVDKKEVSQAILNMLEKLSTLLSEPLPLLPRDAHTMLDIHWWGLRDKERNAILNEITGLKDLIDKEEVVYICEGFVNRIRVVAVESQISIPDIIIWMIHGVDRVAVARIPIQDLFYSKNPIARGRLCGKIHTRFLREPIKVAKNDVHREYNAQLRIAAWVGREKNTFNWEECIPGGTVMTFAETYENQIFTAISWGPVPFGLIPAWSDSTGKMSLPKESFGIPIGWKWDDDWIVSSAEDIEYDPEYKLHRIMEETYEVRTKDEDDQDWNDTKTVWEDENGNQSSAPLNVKPPKGWDWDESKWTIDTNRAVDEEGWEYGSNPDSRESFNPIELADSIIRRRKIVRVRVRKADELGNDKKSTSSSSDDEQWEYATTLSGPFYRVKQITHLFRRRRWLRRMVATEKNASNIFSITQEEVTSHIEVVKSKKDKPTPKKHKKLRESPRIFMCFEKEYRWTLRAYIYQARTLLSGDKNGLSDPFGEVSISTSSQKTRTINKSLSPTWCQTLTFNELVIYGEPEFTQSTPPIVVVDIYDKDILLRNEPLGQALIRPEVILNVEGPVTKMKWHNIIYAGRDEGQLLASFELILLDPEGNNLKKIEALELSSDQTYCKIPDTIRPKTQLMRIEVLLWGLRDMKRFELTSVNHPFVRISCGDFYIDSEHIKNAKINPNFPNPSIHLDCELPIEAVYMPPLQIQVLDKRLFGRTPIVGIHSVTTLKTFIVHTPGSTQALNVCPNLKANIPEFVGKLEEAGEPSSPGTKIASALTHLTNRIELESIESSDLEMEYSDFDWWSRYYASIGDERRSSGFESKGYEKMTYYKGELEKWFGSFRDRTKDFQLTRGKTFSRKSEVSGLFKGDIKVYPLSEDDTQDVPLIFKDIPEHGVNEVTVRVYIIRGRQFTPQDPFGKSDPYIKIVLGEKEMINDKENYIPNNLNPLFGKIFEFNTFIPQEHEMRVVVMDHDALSADDLIGYTSVDLENRYLSSMQATCGIPKYYFIAGPCKWRHQLLPTVLLDKYLKSNRYGSVRWVGNTEVNLCNQKFRLKEDFEPHGIFPHISNEIERKILTRQLGGQKQRLALYVLNLFEHVPDHIEERKLINPIQGEVPQGYLEMFVDIFPKADGVLPEPVDIAIRQPEDMVLRMVVWNAKDVELLDNPIYQDDPTADIYIKAFLRGQNKSKSTDVHYRSMNGEGMFNWRLVFPFKYLPIEQEIVSTEKEHFWKMDGTEKRVEPELVVQIWDNDQFLPDDYIGSVEFKLINFYKPRRSAFWTNLEQITPREDHSNADNIFKRKRLRGWWPVVKIEDGNNPNITGKIDMEIEILTAAEAIDKPAGEGRDEPNANPFLAKPIRPATSFAWFTSPFKSFRYIIWKHYRTQIIIAAILLAPVVLFLLILL</sequence>
<dbReference type="PANTHER" id="PTHR12546:SF33">
    <property type="entry name" value="SPERM VESICLE FUSION PROTEIN FER-1"/>
    <property type="match status" value="1"/>
</dbReference>
<organism evidence="12 13">
    <name type="scientific">Oopsacas minuta</name>
    <dbReference type="NCBI Taxonomy" id="111878"/>
    <lineage>
        <taxon>Eukaryota</taxon>
        <taxon>Metazoa</taxon>
        <taxon>Porifera</taxon>
        <taxon>Hexactinellida</taxon>
        <taxon>Hexasterophora</taxon>
        <taxon>Lyssacinosida</taxon>
        <taxon>Leucopsacidae</taxon>
        <taxon>Oopsacas</taxon>
    </lineage>
</organism>
<dbReference type="SMART" id="SM00694">
    <property type="entry name" value="DysFC"/>
    <property type="match status" value="2"/>
</dbReference>
<dbReference type="Pfam" id="PF00168">
    <property type="entry name" value="C2"/>
    <property type="match status" value="6"/>
</dbReference>
<dbReference type="Pfam" id="PF08151">
    <property type="entry name" value="FerI"/>
    <property type="match status" value="1"/>
</dbReference>
<dbReference type="InterPro" id="IPR037721">
    <property type="entry name" value="Ferlin"/>
</dbReference>
<keyword evidence="8 10" id="KW-1133">Transmembrane helix</keyword>
<keyword evidence="5" id="KW-0677">Repeat</keyword>
<reference evidence="12 13" key="1">
    <citation type="journal article" date="2023" name="BMC Biol.">
        <title>The compact genome of the sponge Oopsacas minuta (Hexactinellida) is lacking key metazoan core genes.</title>
        <authorList>
            <person name="Santini S."/>
            <person name="Schenkelaars Q."/>
            <person name="Jourda C."/>
            <person name="Duchesne M."/>
            <person name="Belahbib H."/>
            <person name="Rocher C."/>
            <person name="Selva M."/>
            <person name="Riesgo A."/>
            <person name="Vervoort M."/>
            <person name="Leys S.P."/>
            <person name="Kodjabachian L."/>
            <person name="Le Bivic A."/>
            <person name="Borchiellini C."/>
            <person name="Claverie J.M."/>
            <person name="Renard E."/>
        </authorList>
    </citation>
    <scope>NUCLEOTIDE SEQUENCE [LARGE SCALE GENOMIC DNA]</scope>
    <source>
        <strain evidence="12">SPO-2</strain>
    </source>
</reference>
<dbReference type="InterPro" id="IPR012561">
    <property type="entry name" value="Ferlin_B-domain"/>
</dbReference>
<comment type="subcellular location">
    <subcellularLocation>
        <location evidence="1">Cell membrane</location>
        <topology evidence="1">Single-pass type II membrane protein</topology>
    </subcellularLocation>
    <subcellularLocation>
        <location evidence="2">Cytoplasmic vesicle membrane</location>
        <topology evidence="2">Single-pass type II membrane protein</topology>
    </subcellularLocation>
</comment>
<dbReference type="SMART" id="SM00239">
    <property type="entry name" value="C2"/>
    <property type="match status" value="6"/>
</dbReference>
<dbReference type="InterPro" id="IPR037725">
    <property type="entry name" value="C2F_Ferlin"/>
</dbReference>
<dbReference type="InterPro" id="IPR037724">
    <property type="entry name" value="C2E_Ferlin"/>
</dbReference>
<feature type="domain" description="C2" evidence="11">
    <location>
        <begin position="1534"/>
        <end position="1655"/>
    </location>
</feature>
<name>A0AAV7JLV3_9METZ</name>
<dbReference type="GO" id="GO:0030659">
    <property type="term" value="C:cytoplasmic vesicle membrane"/>
    <property type="evidence" value="ECO:0007669"/>
    <property type="project" value="UniProtKB-SubCell"/>
</dbReference>
<feature type="domain" description="C2" evidence="11">
    <location>
        <begin position="1273"/>
        <end position="1397"/>
    </location>
</feature>
<evidence type="ECO:0000256" key="10">
    <source>
        <dbReference type="SAM" id="Phobius"/>
    </source>
</evidence>
<dbReference type="GO" id="GO:0007009">
    <property type="term" value="P:plasma membrane organization"/>
    <property type="evidence" value="ECO:0007669"/>
    <property type="project" value="TreeGrafter"/>
</dbReference>
<keyword evidence="3 10" id="KW-0812">Transmembrane</keyword>
<dbReference type="Gene3D" id="2.60.40.150">
    <property type="entry name" value="C2 domain"/>
    <property type="match status" value="6"/>
</dbReference>
<evidence type="ECO:0000256" key="1">
    <source>
        <dbReference type="ARBA" id="ARBA00004401"/>
    </source>
</evidence>
<evidence type="ECO:0000256" key="8">
    <source>
        <dbReference type="ARBA" id="ARBA00022989"/>
    </source>
</evidence>
<feature type="domain" description="C2" evidence="11">
    <location>
        <begin position="350"/>
        <end position="486"/>
    </location>
</feature>
<keyword evidence="7" id="KW-0735">Signal-anchor</keyword>
<dbReference type="CDD" id="cd04018">
    <property type="entry name" value="C2C_Ferlin"/>
    <property type="match status" value="1"/>
</dbReference>
<evidence type="ECO:0000259" key="11">
    <source>
        <dbReference type="PROSITE" id="PS50004"/>
    </source>
</evidence>
<feature type="domain" description="C2" evidence="11">
    <location>
        <begin position="188"/>
        <end position="309"/>
    </location>
</feature>
<feature type="domain" description="C2" evidence="11">
    <location>
        <begin position="1"/>
        <end position="101"/>
    </location>
</feature>
<dbReference type="CDD" id="cd08374">
    <property type="entry name" value="C2F_Ferlin"/>
    <property type="match status" value="1"/>
</dbReference>
<dbReference type="Pfam" id="PF22901">
    <property type="entry name" value="dsrm_Ferlin"/>
    <property type="match status" value="1"/>
</dbReference>
<evidence type="ECO:0000256" key="9">
    <source>
        <dbReference type="ARBA" id="ARBA00023136"/>
    </source>
</evidence>
<dbReference type="InterPro" id="IPR055072">
    <property type="entry name" value="Ferlin_DSRM"/>
</dbReference>
<evidence type="ECO:0000256" key="7">
    <source>
        <dbReference type="ARBA" id="ARBA00022968"/>
    </source>
</evidence>
<feature type="domain" description="C2" evidence="11">
    <location>
        <begin position="1099"/>
        <end position="1234"/>
    </location>
</feature>
<feature type="transmembrane region" description="Helical" evidence="10">
    <location>
        <begin position="2034"/>
        <end position="2055"/>
    </location>
</feature>
<dbReference type="GO" id="GO:0046872">
    <property type="term" value="F:metal ion binding"/>
    <property type="evidence" value="ECO:0007669"/>
    <property type="project" value="UniProtKB-KW"/>
</dbReference>
<dbReference type="InterPro" id="IPR000008">
    <property type="entry name" value="C2_dom"/>
</dbReference>
<dbReference type="PROSITE" id="PS50004">
    <property type="entry name" value="C2"/>
    <property type="match status" value="7"/>
</dbReference>
<evidence type="ECO:0000256" key="2">
    <source>
        <dbReference type="ARBA" id="ARBA00004483"/>
    </source>
</evidence>
<dbReference type="CDD" id="cd04037">
    <property type="entry name" value="C2E_Ferlin"/>
    <property type="match status" value="1"/>
</dbReference>
<evidence type="ECO:0000256" key="4">
    <source>
        <dbReference type="ARBA" id="ARBA00022723"/>
    </source>
</evidence>
<keyword evidence="6" id="KW-0106">Calcium</keyword>
<dbReference type="InterPro" id="IPR037723">
    <property type="entry name" value="C2D_Ferlin"/>
</dbReference>
<feature type="domain" description="C2" evidence="11">
    <location>
        <begin position="1787"/>
        <end position="1932"/>
    </location>
</feature>
<dbReference type="SUPFAM" id="SSF49562">
    <property type="entry name" value="C2 domain (Calcium/lipid-binding domain, CaLB)"/>
    <property type="match status" value="7"/>
</dbReference>
<dbReference type="Pfam" id="PF08150">
    <property type="entry name" value="FerB"/>
    <property type="match status" value="1"/>
</dbReference>
<dbReference type="InterPro" id="IPR037722">
    <property type="entry name" value="C2C_Ferlin"/>
</dbReference>
<accession>A0AAV7JLV3</accession>
<protein>
    <submittedName>
        <fullName evidence="12">Myoferlin</fullName>
    </submittedName>
</protein>
<dbReference type="InterPro" id="IPR032362">
    <property type="entry name" value="Ferlin_C"/>
</dbReference>
<dbReference type="InterPro" id="IPR006614">
    <property type="entry name" value="Peroxin/Ferlin"/>
</dbReference>
<dbReference type="CDD" id="cd04017">
    <property type="entry name" value="C2D_Ferlin"/>
    <property type="match status" value="1"/>
</dbReference>
<dbReference type="EMBL" id="JAKMXF010000321">
    <property type="protein sequence ID" value="KAI6649404.1"/>
    <property type="molecule type" value="Genomic_DNA"/>
</dbReference>
<evidence type="ECO:0000256" key="3">
    <source>
        <dbReference type="ARBA" id="ARBA00022692"/>
    </source>
</evidence>
<dbReference type="Pfam" id="PF16165">
    <property type="entry name" value="Ferlin_C"/>
    <property type="match status" value="1"/>
</dbReference>
<evidence type="ECO:0000256" key="5">
    <source>
        <dbReference type="ARBA" id="ARBA00022737"/>
    </source>
</evidence>
<dbReference type="GO" id="GO:0005886">
    <property type="term" value="C:plasma membrane"/>
    <property type="evidence" value="ECO:0007669"/>
    <property type="project" value="UniProtKB-SubCell"/>
</dbReference>
<keyword evidence="13" id="KW-1185">Reference proteome</keyword>
<dbReference type="SMART" id="SM00693">
    <property type="entry name" value="DysFN"/>
    <property type="match status" value="2"/>
</dbReference>
<keyword evidence="9 10" id="KW-0472">Membrane</keyword>
<dbReference type="PANTHER" id="PTHR12546">
    <property type="entry name" value="FER-1-LIKE"/>
    <property type="match status" value="1"/>
</dbReference>
<dbReference type="InterPro" id="IPR012968">
    <property type="entry name" value="FerIin_dom"/>
</dbReference>
<evidence type="ECO:0000313" key="13">
    <source>
        <dbReference type="Proteomes" id="UP001165289"/>
    </source>
</evidence>
<dbReference type="SMART" id="SM01202">
    <property type="entry name" value="FerI"/>
    <property type="match status" value="1"/>
</dbReference>
<dbReference type="SMART" id="SM01201">
    <property type="entry name" value="FerB"/>
    <property type="match status" value="1"/>
</dbReference>
<dbReference type="Proteomes" id="UP001165289">
    <property type="component" value="Unassembled WGS sequence"/>
</dbReference>
<comment type="caution">
    <text evidence="12">The sequence shown here is derived from an EMBL/GenBank/DDBJ whole genome shotgun (WGS) entry which is preliminary data.</text>
</comment>
<dbReference type="InterPro" id="IPR035892">
    <property type="entry name" value="C2_domain_sf"/>
</dbReference>
<evidence type="ECO:0000256" key="6">
    <source>
        <dbReference type="ARBA" id="ARBA00022837"/>
    </source>
</evidence>
<gene>
    <name evidence="12" type="ORF">LOD99_11769</name>
</gene>
<proteinExistence type="predicted"/>
<evidence type="ECO:0000313" key="12">
    <source>
        <dbReference type="EMBL" id="KAI6649404.1"/>
    </source>
</evidence>